<dbReference type="InterPro" id="IPR040079">
    <property type="entry name" value="Glutathione_S-Trfase"/>
</dbReference>
<feature type="domain" description="GST N-terminal" evidence="2">
    <location>
        <begin position="2"/>
        <end position="83"/>
    </location>
</feature>
<sequence length="215" mass="24176">MPTLRLYTYWRSSSSYRVRFALQVKKIAYESVAVNLRQGEQHGDEHRERSPTGYVPCLFIDGRPVVESVAIIELLDELFPDPPLYPRDPWARARVRAMVEVINAGTQPLQNLVVLERLGPDPEVRKEWAKHFNTRGLASVERLMTLHEKEGVEGRFAYGDTLTAADLFLVPQMYSAQRFGVDLSPFPRAVAAAEAALSTEAAQAAMPERQPDAIP</sequence>
<comment type="similarity">
    <text evidence="1">Belongs to the GST superfamily. Zeta family.</text>
</comment>
<name>A0ABZ2KUY9_9BACT</name>
<dbReference type="SUPFAM" id="SSF52833">
    <property type="entry name" value="Thioredoxin-like"/>
    <property type="match status" value="1"/>
</dbReference>
<protein>
    <submittedName>
        <fullName evidence="4">Maleylacetoacetate isomerase</fullName>
        <ecNumber evidence="4">5.2.1.2</ecNumber>
    </submittedName>
</protein>
<dbReference type="EC" id="5.2.1.2" evidence="4"/>
<evidence type="ECO:0000259" key="3">
    <source>
        <dbReference type="PROSITE" id="PS50405"/>
    </source>
</evidence>
<gene>
    <name evidence="4" type="primary">maiA</name>
    <name evidence="4" type="ORF">LZC95_25370</name>
</gene>
<dbReference type="PANTHER" id="PTHR42673">
    <property type="entry name" value="MALEYLACETOACETATE ISOMERASE"/>
    <property type="match status" value="1"/>
</dbReference>
<dbReference type="NCBIfam" id="TIGR01262">
    <property type="entry name" value="maiA"/>
    <property type="match status" value="1"/>
</dbReference>
<evidence type="ECO:0000259" key="2">
    <source>
        <dbReference type="PROSITE" id="PS50404"/>
    </source>
</evidence>
<dbReference type="SFLD" id="SFLDG00358">
    <property type="entry name" value="Main_(cytGST)"/>
    <property type="match status" value="1"/>
</dbReference>
<dbReference type="InterPro" id="IPR005955">
    <property type="entry name" value="GST_Zeta"/>
</dbReference>
<dbReference type="Proteomes" id="UP001379533">
    <property type="component" value="Chromosome"/>
</dbReference>
<dbReference type="CDD" id="cd03042">
    <property type="entry name" value="GST_N_Zeta"/>
    <property type="match status" value="1"/>
</dbReference>
<dbReference type="InterPro" id="IPR010987">
    <property type="entry name" value="Glutathione-S-Trfase_C-like"/>
</dbReference>
<dbReference type="Gene3D" id="3.40.30.10">
    <property type="entry name" value="Glutaredoxin"/>
    <property type="match status" value="1"/>
</dbReference>
<dbReference type="SFLD" id="SFLDS00019">
    <property type="entry name" value="Glutathione_Transferase_(cytos"/>
    <property type="match status" value="1"/>
</dbReference>
<dbReference type="Gene3D" id="1.20.1050.10">
    <property type="match status" value="1"/>
</dbReference>
<reference evidence="4 5" key="1">
    <citation type="submission" date="2021-12" db="EMBL/GenBank/DDBJ databases">
        <title>Discovery of the Pendulisporaceae a myxobacterial family with distinct sporulation behavior and unique specialized metabolism.</title>
        <authorList>
            <person name="Garcia R."/>
            <person name="Popoff A."/>
            <person name="Bader C.D."/>
            <person name="Loehr J."/>
            <person name="Walesch S."/>
            <person name="Walt C."/>
            <person name="Boldt J."/>
            <person name="Bunk B."/>
            <person name="Haeckl F.J.F.P.J."/>
            <person name="Gunesch A.P."/>
            <person name="Birkelbach J."/>
            <person name="Nuebel U."/>
            <person name="Pietschmann T."/>
            <person name="Bach T."/>
            <person name="Mueller R."/>
        </authorList>
    </citation>
    <scope>NUCLEOTIDE SEQUENCE [LARGE SCALE GENOMIC DNA]</scope>
    <source>
        <strain evidence="4 5">MSr12523</strain>
    </source>
</reference>
<dbReference type="InterPro" id="IPR036249">
    <property type="entry name" value="Thioredoxin-like_sf"/>
</dbReference>
<dbReference type="EMBL" id="CP089982">
    <property type="protein sequence ID" value="WXB00132.1"/>
    <property type="molecule type" value="Genomic_DNA"/>
</dbReference>
<evidence type="ECO:0000313" key="4">
    <source>
        <dbReference type="EMBL" id="WXB00132.1"/>
    </source>
</evidence>
<accession>A0ABZ2KUY9</accession>
<organism evidence="4 5">
    <name type="scientific">Pendulispora brunnea</name>
    <dbReference type="NCBI Taxonomy" id="2905690"/>
    <lineage>
        <taxon>Bacteria</taxon>
        <taxon>Pseudomonadati</taxon>
        <taxon>Myxococcota</taxon>
        <taxon>Myxococcia</taxon>
        <taxon>Myxococcales</taxon>
        <taxon>Sorangiineae</taxon>
        <taxon>Pendulisporaceae</taxon>
        <taxon>Pendulispora</taxon>
    </lineage>
</organism>
<feature type="domain" description="GST C-terminal" evidence="3">
    <location>
        <begin position="88"/>
        <end position="215"/>
    </location>
</feature>
<evidence type="ECO:0000256" key="1">
    <source>
        <dbReference type="ARBA" id="ARBA00010007"/>
    </source>
</evidence>
<dbReference type="InterPro" id="IPR036282">
    <property type="entry name" value="Glutathione-S-Trfase_C_sf"/>
</dbReference>
<dbReference type="Pfam" id="PF13417">
    <property type="entry name" value="GST_N_3"/>
    <property type="match status" value="1"/>
</dbReference>
<keyword evidence="4" id="KW-0413">Isomerase</keyword>
<dbReference type="InterPro" id="IPR004045">
    <property type="entry name" value="Glutathione_S-Trfase_N"/>
</dbReference>
<keyword evidence="5" id="KW-1185">Reference proteome</keyword>
<dbReference type="InterPro" id="IPR034333">
    <property type="entry name" value="GST_Zeta_N"/>
</dbReference>
<dbReference type="PROSITE" id="PS50405">
    <property type="entry name" value="GST_CTER"/>
    <property type="match status" value="1"/>
</dbReference>
<evidence type="ECO:0000313" key="5">
    <source>
        <dbReference type="Proteomes" id="UP001379533"/>
    </source>
</evidence>
<dbReference type="SUPFAM" id="SSF47616">
    <property type="entry name" value="GST C-terminal domain-like"/>
    <property type="match status" value="1"/>
</dbReference>
<dbReference type="GO" id="GO:0016034">
    <property type="term" value="F:maleylacetoacetate isomerase activity"/>
    <property type="evidence" value="ECO:0007669"/>
    <property type="project" value="UniProtKB-EC"/>
</dbReference>
<proteinExistence type="inferred from homology"/>
<dbReference type="PANTHER" id="PTHR42673:SF4">
    <property type="entry name" value="MALEYLACETOACETATE ISOMERASE"/>
    <property type="match status" value="1"/>
</dbReference>
<dbReference type="RefSeq" id="WP_394850774.1">
    <property type="nucleotide sequence ID" value="NZ_CP089982.1"/>
</dbReference>
<dbReference type="PROSITE" id="PS50404">
    <property type="entry name" value="GST_NTER"/>
    <property type="match status" value="1"/>
</dbReference>